<evidence type="ECO:0000256" key="2">
    <source>
        <dbReference type="ARBA" id="ARBA00022679"/>
    </source>
</evidence>
<feature type="binding site" evidence="8">
    <location>
        <position position="191"/>
    </location>
    <ligand>
        <name>Mg(2+)</name>
        <dbReference type="ChEBI" id="CHEBI:18420"/>
    </ligand>
</feature>
<dbReference type="GO" id="GO:0008360">
    <property type="term" value="P:regulation of cell shape"/>
    <property type="evidence" value="ECO:0007669"/>
    <property type="project" value="UniProtKB-KW"/>
</dbReference>
<keyword evidence="6 8" id="KW-0479">Metal-binding</keyword>
<keyword evidence="3 6" id="KW-0812">Transmembrane</keyword>
<feature type="transmembrane region" description="Helical" evidence="6">
    <location>
        <begin position="60"/>
        <end position="85"/>
    </location>
</feature>
<dbReference type="PANTHER" id="PTHR22926:SF5">
    <property type="entry name" value="PHOSPHO-N-ACETYLMURAMOYL-PENTAPEPTIDE-TRANSFERASE HOMOLOG"/>
    <property type="match status" value="1"/>
</dbReference>
<evidence type="ECO:0000313" key="10">
    <source>
        <dbReference type="Proteomes" id="UP000228635"/>
    </source>
</evidence>
<keyword evidence="6" id="KW-0132">Cell division</keyword>
<comment type="catalytic activity">
    <reaction evidence="6">
        <text>UDP-N-acetyl-alpha-D-muramoyl-L-alanyl-gamma-D-glutamyl-meso-2,6-diaminopimeloyl-D-alanyl-D-alanine + di-trans,octa-cis-undecaprenyl phosphate = di-trans,octa-cis-undecaprenyl diphospho-N-acetyl-alpha-D-muramoyl-L-alanyl-D-glutamyl-meso-2,6-diaminopimeloyl-D-alanyl-D-alanine + UMP</text>
        <dbReference type="Rhea" id="RHEA:28386"/>
        <dbReference type="ChEBI" id="CHEBI:57865"/>
        <dbReference type="ChEBI" id="CHEBI:60392"/>
        <dbReference type="ChEBI" id="CHEBI:61386"/>
        <dbReference type="ChEBI" id="CHEBI:61387"/>
        <dbReference type="EC" id="2.7.8.13"/>
    </reaction>
</comment>
<evidence type="ECO:0000313" key="9">
    <source>
        <dbReference type="EMBL" id="PIT92316.1"/>
    </source>
</evidence>
<organism evidence="9 10">
    <name type="scientific">Candidatus Harrisonbacteria bacterium CG10_big_fil_rev_8_21_14_0_10_42_17</name>
    <dbReference type="NCBI Taxonomy" id="1974584"/>
    <lineage>
        <taxon>Bacteria</taxon>
        <taxon>Candidatus Harrisoniibacteriota</taxon>
    </lineage>
</organism>
<dbReference type="EMBL" id="PFBA01000027">
    <property type="protein sequence ID" value="PIT92316.1"/>
    <property type="molecule type" value="Genomic_DNA"/>
</dbReference>
<keyword evidence="6" id="KW-0573">Peptidoglycan synthesis</keyword>
<comment type="subcellular location">
    <subcellularLocation>
        <location evidence="6">Cell membrane</location>
        <topology evidence="6">Multi-pass membrane protein</topology>
    </subcellularLocation>
    <subcellularLocation>
        <location evidence="1">Membrane</location>
        <topology evidence="1">Multi-pass membrane protein</topology>
    </subcellularLocation>
</comment>
<evidence type="ECO:0000256" key="6">
    <source>
        <dbReference type="HAMAP-Rule" id="MF_00038"/>
    </source>
</evidence>
<evidence type="ECO:0000256" key="5">
    <source>
        <dbReference type="ARBA" id="ARBA00023136"/>
    </source>
</evidence>
<dbReference type="NCBIfam" id="TIGR00445">
    <property type="entry name" value="mraY"/>
    <property type="match status" value="1"/>
</dbReference>
<proteinExistence type="inferred from homology"/>
<dbReference type="Pfam" id="PF00953">
    <property type="entry name" value="Glycos_transf_4"/>
    <property type="match status" value="1"/>
</dbReference>
<comment type="function">
    <text evidence="6">Catalyzes the initial step of the lipid cycle reactions in the biosynthesis of the cell wall peptidoglycan: transfers peptidoglycan precursor phospho-MurNAc-pentapeptide from UDP-MurNAc-pentapeptide onto the lipid carrier undecaprenyl phosphate, yielding undecaprenyl-pyrophosphoryl-MurNAc-pentapeptide, known as lipid I.</text>
</comment>
<keyword evidence="6" id="KW-1003">Cell membrane</keyword>
<dbReference type="GO" id="GO:0051992">
    <property type="term" value="F:UDP-N-acetylmuramoyl-L-alanyl-D-glutamyl-meso-2,6-diaminopimelyl-D-alanyl-D-alanine:undecaprenyl-phosphate transferase activity"/>
    <property type="evidence" value="ECO:0007669"/>
    <property type="project" value="RHEA"/>
</dbReference>
<feature type="transmembrane region" description="Helical" evidence="6">
    <location>
        <begin position="198"/>
        <end position="218"/>
    </location>
</feature>
<protein>
    <recommendedName>
        <fullName evidence="6 7">Phospho-N-acetylmuramoyl-pentapeptide-transferase</fullName>
        <ecNumber evidence="6 7">2.7.8.13</ecNumber>
    </recommendedName>
    <alternativeName>
        <fullName evidence="6">UDP-MurNAc-pentapeptide phosphotransferase</fullName>
    </alternativeName>
</protein>
<dbReference type="InterPro" id="IPR003524">
    <property type="entry name" value="PNAcMuramoyl-5peptid_Trfase"/>
</dbReference>
<feature type="transmembrane region" description="Helical" evidence="6">
    <location>
        <begin position="255"/>
        <end position="278"/>
    </location>
</feature>
<keyword evidence="6" id="KW-0131">Cell cycle</keyword>
<dbReference type="CDD" id="cd06852">
    <property type="entry name" value="GT_MraY"/>
    <property type="match status" value="1"/>
</dbReference>
<feature type="transmembrane region" description="Helical" evidence="6">
    <location>
        <begin position="224"/>
        <end position="243"/>
    </location>
</feature>
<feature type="transmembrane region" description="Helical" evidence="6">
    <location>
        <begin position="12"/>
        <end position="34"/>
    </location>
</feature>
<comment type="pathway">
    <text evidence="6">Cell wall biogenesis; peptidoglycan biosynthesis.</text>
</comment>
<dbReference type="GO" id="GO:0071555">
    <property type="term" value="P:cell wall organization"/>
    <property type="evidence" value="ECO:0007669"/>
    <property type="project" value="UniProtKB-KW"/>
</dbReference>
<name>A0A2M6WHU7_9BACT</name>
<dbReference type="GO" id="GO:0005886">
    <property type="term" value="C:plasma membrane"/>
    <property type="evidence" value="ECO:0007669"/>
    <property type="project" value="UniProtKB-SubCell"/>
</dbReference>
<evidence type="ECO:0000256" key="8">
    <source>
        <dbReference type="PIRSR" id="PIRSR600715-1"/>
    </source>
</evidence>
<feature type="transmembrane region" description="Helical" evidence="6">
    <location>
        <begin position="174"/>
        <end position="191"/>
    </location>
</feature>
<feature type="transmembrane region" description="Helical" evidence="6">
    <location>
        <begin position="138"/>
        <end position="154"/>
    </location>
</feature>
<reference evidence="10" key="1">
    <citation type="submission" date="2017-09" db="EMBL/GenBank/DDBJ databases">
        <title>Depth-based differentiation of microbial function through sediment-hosted aquifers and enrichment of novel symbionts in the deep terrestrial subsurface.</title>
        <authorList>
            <person name="Probst A.J."/>
            <person name="Ladd B."/>
            <person name="Jarett J.K."/>
            <person name="Geller-Mcgrath D.E."/>
            <person name="Sieber C.M.K."/>
            <person name="Emerson J.B."/>
            <person name="Anantharaman K."/>
            <person name="Thomas B.C."/>
            <person name="Malmstrom R."/>
            <person name="Stieglmeier M."/>
            <person name="Klingl A."/>
            <person name="Woyke T."/>
            <person name="Ryan C.M."/>
            <person name="Banfield J.F."/>
        </authorList>
    </citation>
    <scope>NUCLEOTIDE SEQUENCE [LARGE SCALE GENOMIC DNA]</scope>
</reference>
<comment type="cofactor">
    <cofactor evidence="6 8">
        <name>Mg(2+)</name>
        <dbReference type="ChEBI" id="CHEBI:18420"/>
    </cofactor>
</comment>
<sequence length="348" mass="38321">MDHITLEAVKVLILSLISLLTAFAITPIATKLLIRLKAGKQIRTGAPVFSKLHSHKEGTLNMAGIIIWTTVIGLALSFFVLSLLFDGFWSYLNFVDRKETYLPLAAMMIAAIFGFVDDMFGVLRIGPKGGGLKVRHKLIGYTIIALIGAWWFYFKLGFDVLNIPLLGSFNMGLFYIPFFVFIIVASAFSANETDGLDGLAGGVLLFAYIALTVVAFTLGRYELATFGGVTIGALLAFLWFNIYPARFFMGDTGSMALGITMGVIAMLTNTALLLPLFAPILVLESLSVIIQVTNKKFRGKKIFHSAPIHHHFQAVGWHEANITMRFWIISAIGSAVGLMIFFLNQFLF</sequence>
<comment type="caution">
    <text evidence="9">The sequence shown here is derived from an EMBL/GenBank/DDBJ whole genome shotgun (WGS) entry which is preliminary data.</text>
</comment>
<dbReference type="HAMAP" id="MF_00038">
    <property type="entry name" value="MraY"/>
    <property type="match status" value="1"/>
</dbReference>
<keyword evidence="4 6" id="KW-1133">Transmembrane helix</keyword>
<evidence type="ECO:0000256" key="1">
    <source>
        <dbReference type="ARBA" id="ARBA00004141"/>
    </source>
</evidence>
<dbReference type="AlphaFoldDB" id="A0A2M6WHU7"/>
<dbReference type="GO" id="GO:0051301">
    <property type="term" value="P:cell division"/>
    <property type="evidence" value="ECO:0007669"/>
    <property type="project" value="UniProtKB-KW"/>
</dbReference>
<dbReference type="GO" id="GO:0009252">
    <property type="term" value="P:peptidoglycan biosynthetic process"/>
    <property type="evidence" value="ECO:0007669"/>
    <property type="project" value="UniProtKB-UniRule"/>
</dbReference>
<feature type="transmembrane region" description="Helical" evidence="6">
    <location>
        <begin position="105"/>
        <end position="126"/>
    </location>
</feature>
<evidence type="ECO:0000256" key="4">
    <source>
        <dbReference type="ARBA" id="ARBA00022989"/>
    </source>
</evidence>
<dbReference type="PANTHER" id="PTHR22926">
    <property type="entry name" value="PHOSPHO-N-ACETYLMURAMOYL-PENTAPEPTIDE-TRANSFERASE"/>
    <property type="match status" value="1"/>
</dbReference>
<keyword evidence="5 6" id="KW-0472">Membrane</keyword>
<evidence type="ECO:0000256" key="3">
    <source>
        <dbReference type="ARBA" id="ARBA00022692"/>
    </source>
</evidence>
<dbReference type="UniPathway" id="UPA00219"/>
<comment type="similarity">
    <text evidence="6">Belongs to the glycosyltransferase 4 family. MraY subfamily.</text>
</comment>
<dbReference type="Proteomes" id="UP000228635">
    <property type="component" value="Unassembled WGS sequence"/>
</dbReference>
<feature type="binding site" evidence="8">
    <location>
        <position position="251"/>
    </location>
    <ligand>
        <name>Mg(2+)</name>
        <dbReference type="ChEBI" id="CHEBI:18420"/>
    </ligand>
</feature>
<dbReference type="GO" id="GO:0046872">
    <property type="term" value="F:metal ion binding"/>
    <property type="evidence" value="ECO:0007669"/>
    <property type="project" value="UniProtKB-KW"/>
</dbReference>
<dbReference type="EC" id="2.7.8.13" evidence="6 7"/>
<gene>
    <name evidence="6 9" type="primary">mraY</name>
    <name evidence="9" type="ORF">COU08_03330</name>
</gene>
<evidence type="ECO:0000256" key="7">
    <source>
        <dbReference type="NCBIfam" id="TIGR00445"/>
    </source>
</evidence>
<keyword evidence="6" id="KW-0133">Cell shape</keyword>
<keyword evidence="2 6" id="KW-0808">Transferase</keyword>
<dbReference type="InterPro" id="IPR000715">
    <property type="entry name" value="Glycosyl_transferase_4"/>
</dbReference>
<accession>A0A2M6WHU7</accession>
<keyword evidence="6" id="KW-0961">Cell wall biogenesis/degradation</keyword>
<dbReference type="GO" id="GO:0008963">
    <property type="term" value="F:phospho-N-acetylmuramoyl-pentapeptide-transferase activity"/>
    <property type="evidence" value="ECO:0007669"/>
    <property type="project" value="UniProtKB-UniRule"/>
</dbReference>
<feature type="transmembrane region" description="Helical" evidence="6">
    <location>
        <begin position="326"/>
        <end position="347"/>
    </location>
</feature>
<keyword evidence="6 8" id="KW-0460">Magnesium</keyword>